<sequence length="164" mass="18588">MAESIGLEPNQLRRASAHAAISQTRRRDALSCHRAANGLRALRDVHRLEDKLKPRSDLDEAVRTIERDRVRPLRQRWSANVDSTLPALASNSNRMFQQLLCNPMRALCGAHVQFSDLTKRSALEHRVAFAEHDDTDWASVINREEAAYPVVPDKVTWCPTQLGQ</sequence>
<reference evidence="1 2" key="1">
    <citation type="submission" date="2018-01" db="EMBL/GenBank/DDBJ databases">
        <title>Genomic Encyclopedia of Type Strains, Phase III (KMG-III): the genomes of soil and plant-associated and newly described type strains.</title>
        <authorList>
            <person name="Whitman W."/>
        </authorList>
    </citation>
    <scope>NUCLEOTIDE SEQUENCE [LARGE SCALE GENOMIC DNA]</scope>
    <source>
        <strain evidence="1 2">JCM 18070</strain>
    </source>
</reference>
<protein>
    <submittedName>
        <fullName evidence="1">Uncharacterized protein</fullName>
    </submittedName>
</protein>
<dbReference type="EMBL" id="PQGA01000007">
    <property type="protein sequence ID" value="POR51067.1"/>
    <property type="molecule type" value="Genomic_DNA"/>
</dbReference>
<evidence type="ECO:0000313" key="1">
    <source>
        <dbReference type="EMBL" id="POR51067.1"/>
    </source>
</evidence>
<keyword evidence="2" id="KW-1185">Reference proteome</keyword>
<dbReference type="AlphaFoldDB" id="A0A2S4M962"/>
<comment type="caution">
    <text evidence="1">The sequence shown here is derived from an EMBL/GenBank/DDBJ whole genome shotgun (WGS) entry which is preliminary data.</text>
</comment>
<proteinExistence type="predicted"/>
<name>A0A2S4M962_9BURK</name>
<organism evidence="1 2">
    <name type="scientific">Paraburkholderia eburnea</name>
    <dbReference type="NCBI Taxonomy" id="1189126"/>
    <lineage>
        <taxon>Bacteria</taxon>
        <taxon>Pseudomonadati</taxon>
        <taxon>Pseudomonadota</taxon>
        <taxon>Betaproteobacteria</taxon>
        <taxon>Burkholderiales</taxon>
        <taxon>Burkholderiaceae</taxon>
        <taxon>Paraburkholderia</taxon>
    </lineage>
</organism>
<dbReference type="Proteomes" id="UP000237381">
    <property type="component" value="Unassembled WGS sequence"/>
</dbReference>
<evidence type="ECO:0000313" key="2">
    <source>
        <dbReference type="Proteomes" id="UP000237381"/>
    </source>
</evidence>
<accession>A0A2S4M962</accession>
<gene>
    <name evidence="1" type="ORF">B0G62_10794</name>
</gene>